<dbReference type="Pfam" id="PF00355">
    <property type="entry name" value="Rieske"/>
    <property type="match status" value="1"/>
</dbReference>
<evidence type="ECO:0000256" key="4">
    <source>
        <dbReference type="ARBA" id="ARBA00023014"/>
    </source>
</evidence>
<gene>
    <name evidence="6" type="ORF">O4J56_02165</name>
</gene>
<evidence type="ECO:0000256" key="3">
    <source>
        <dbReference type="ARBA" id="ARBA00023004"/>
    </source>
</evidence>
<dbReference type="SUPFAM" id="SSF50022">
    <property type="entry name" value="ISP domain"/>
    <property type="match status" value="1"/>
</dbReference>
<dbReference type="EMBL" id="JAQFWQ010000004">
    <property type="protein sequence ID" value="MDA2809431.1"/>
    <property type="molecule type" value="Genomic_DNA"/>
</dbReference>
<evidence type="ECO:0000313" key="6">
    <source>
        <dbReference type="EMBL" id="MDA2809431.1"/>
    </source>
</evidence>
<dbReference type="InterPro" id="IPR036922">
    <property type="entry name" value="Rieske_2Fe-2S_sf"/>
</dbReference>
<evidence type="ECO:0000256" key="1">
    <source>
        <dbReference type="ARBA" id="ARBA00022714"/>
    </source>
</evidence>
<comment type="caution">
    <text evidence="6">The sequence shown here is derived from an EMBL/GenBank/DDBJ whole genome shotgun (WGS) entry which is preliminary data.</text>
</comment>
<keyword evidence="7" id="KW-1185">Reference proteome</keyword>
<dbReference type="PROSITE" id="PS51296">
    <property type="entry name" value="RIESKE"/>
    <property type="match status" value="1"/>
</dbReference>
<keyword evidence="3" id="KW-0408">Iron</keyword>
<keyword evidence="1" id="KW-0001">2Fe-2S</keyword>
<name>A0ABT4TXK2_9ACTN</name>
<evidence type="ECO:0000313" key="7">
    <source>
        <dbReference type="Proteomes" id="UP001527866"/>
    </source>
</evidence>
<dbReference type="RefSeq" id="WP_270683340.1">
    <property type="nucleotide sequence ID" value="NZ_JAQFWQ010000004.1"/>
</dbReference>
<keyword evidence="4" id="KW-0411">Iron-sulfur</keyword>
<protein>
    <submittedName>
        <fullName evidence="6">Rieske (2Fe-2S) protein</fullName>
    </submittedName>
</protein>
<dbReference type="Gene3D" id="2.102.10.10">
    <property type="entry name" value="Rieske [2Fe-2S] iron-sulphur domain"/>
    <property type="match status" value="1"/>
</dbReference>
<dbReference type="InterPro" id="IPR017941">
    <property type="entry name" value="Rieske_2Fe-2S"/>
</dbReference>
<evidence type="ECO:0000256" key="2">
    <source>
        <dbReference type="ARBA" id="ARBA00022723"/>
    </source>
</evidence>
<dbReference type="Proteomes" id="UP001527866">
    <property type="component" value="Unassembled WGS sequence"/>
</dbReference>
<keyword evidence="2" id="KW-0479">Metal-binding</keyword>
<sequence>MSGGEASKASVRPVTEDMVLIEAGGRRLLAEAHCPHRGGLLRFGHVDGTVLKVRCPLHHSVFDLRDGSVSAGPSCRALRIISDLSGEPVEQ</sequence>
<evidence type="ECO:0000259" key="5">
    <source>
        <dbReference type="PROSITE" id="PS51296"/>
    </source>
</evidence>
<proteinExistence type="predicted"/>
<organism evidence="6 7">
    <name type="scientific">Nocardiopsis endophytica</name>
    <dbReference type="NCBI Taxonomy" id="3018445"/>
    <lineage>
        <taxon>Bacteria</taxon>
        <taxon>Bacillati</taxon>
        <taxon>Actinomycetota</taxon>
        <taxon>Actinomycetes</taxon>
        <taxon>Streptosporangiales</taxon>
        <taxon>Nocardiopsidaceae</taxon>
        <taxon>Nocardiopsis</taxon>
    </lineage>
</organism>
<dbReference type="CDD" id="cd03467">
    <property type="entry name" value="Rieske"/>
    <property type="match status" value="1"/>
</dbReference>
<accession>A0ABT4TXK2</accession>
<feature type="domain" description="Rieske" evidence="5">
    <location>
        <begin position="1"/>
        <end position="79"/>
    </location>
</feature>
<reference evidence="6 7" key="1">
    <citation type="submission" date="2023-01" db="EMBL/GenBank/DDBJ databases">
        <title>Draft genome sequence of Nocardiopsis sp. RSe5-2 isolated from halophytes.</title>
        <authorList>
            <person name="Duangmal K."/>
            <person name="Chantavorakit T."/>
        </authorList>
    </citation>
    <scope>NUCLEOTIDE SEQUENCE [LARGE SCALE GENOMIC DNA]</scope>
    <source>
        <strain evidence="6 7">RSe5-2</strain>
    </source>
</reference>